<comment type="similarity">
    <text evidence="7">Belongs to the TonB-dependent receptor family.</text>
</comment>
<comment type="subcellular location">
    <subcellularLocation>
        <location evidence="1 7">Cell outer membrane</location>
        <topology evidence="1 7">Multi-pass membrane protein</topology>
    </subcellularLocation>
</comment>
<dbReference type="InterPro" id="IPR037066">
    <property type="entry name" value="Plug_dom_sf"/>
</dbReference>
<organism evidence="9 10">
    <name type="scientific">Pedobacter alpinus</name>
    <dbReference type="NCBI Taxonomy" id="1590643"/>
    <lineage>
        <taxon>Bacteria</taxon>
        <taxon>Pseudomonadati</taxon>
        <taxon>Bacteroidota</taxon>
        <taxon>Sphingobacteriia</taxon>
        <taxon>Sphingobacteriales</taxon>
        <taxon>Sphingobacteriaceae</taxon>
        <taxon>Pedobacter</taxon>
    </lineage>
</organism>
<dbReference type="Gene3D" id="2.60.40.1120">
    <property type="entry name" value="Carboxypeptidase-like, regulatory domain"/>
    <property type="match status" value="1"/>
</dbReference>
<dbReference type="SUPFAM" id="SSF49464">
    <property type="entry name" value="Carboxypeptidase regulatory domain-like"/>
    <property type="match status" value="1"/>
</dbReference>
<name>A0ABW5TV47_9SPHI</name>
<dbReference type="InterPro" id="IPR039426">
    <property type="entry name" value="TonB-dep_rcpt-like"/>
</dbReference>
<dbReference type="EMBL" id="JBHULV010000045">
    <property type="protein sequence ID" value="MFD2732615.1"/>
    <property type="molecule type" value="Genomic_DNA"/>
</dbReference>
<dbReference type="Pfam" id="PF13715">
    <property type="entry name" value="CarbopepD_reg_2"/>
    <property type="match status" value="1"/>
</dbReference>
<evidence type="ECO:0000256" key="2">
    <source>
        <dbReference type="ARBA" id="ARBA00022448"/>
    </source>
</evidence>
<dbReference type="InterPro" id="IPR036942">
    <property type="entry name" value="Beta-barrel_TonB_sf"/>
</dbReference>
<dbReference type="NCBIfam" id="TIGR04057">
    <property type="entry name" value="SusC_RagA_signa"/>
    <property type="match status" value="1"/>
</dbReference>
<protein>
    <submittedName>
        <fullName evidence="9">SusC/RagA family TonB-linked outer membrane protein</fullName>
    </submittedName>
</protein>
<dbReference type="PROSITE" id="PS52016">
    <property type="entry name" value="TONB_DEPENDENT_REC_3"/>
    <property type="match status" value="1"/>
</dbReference>
<dbReference type="InterPro" id="IPR023996">
    <property type="entry name" value="TonB-dep_OMP_SusC/RagA"/>
</dbReference>
<dbReference type="NCBIfam" id="TIGR04056">
    <property type="entry name" value="OMP_RagA_SusC"/>
    <property type="match status" value="1"/>
</dbReference>
<evidence type="ECO:0000256" key="4">
    <source>
        <dbReference type="ARBA" id="ARBA00022692"/>
    </source>
</evidence>
<dbReference type="InterPro" id="IPR012910">
    <property type="entry name" value="Plug_dom"/>
</dbReference>
<evidence type="ECO:0000259" key="8">
    <source>
        <dbReference type="Pfam" id="PF07715"/>
    </source>
</evidence>
<dbReference type="InterPro" id="IPR023997">
    <property type="entry name" value="TonB-dep_OMP_SusC/RagA_CS"/>
</dbReference>
<gene>
    <name evidence="9" type="ORF">ACFSSE_12975</name>
</gene>
<evidence type="ECO:0000313" key="9">
    <source>
        <dbReference type="EMBL" id="MFD2732615.1"/>
    </source>
</evidence>
<comment type="caution">
    <text evidence="9">The sequence shown here is derived from an EMBL/GenBank/DDBJ whole genome shotgun (WGS) entry which is preliminary data.</text>
</comment>
<keyword evidence="2 7" id="KW-0813">Transport</keyword>
<proteinExistence type="inferred from homology"/>
<dbReference type="InterPro" id="IPR018247">
    <property type="entry name" value="EF_Hand_1_Ca_BS"/>
</dbReference>
<dbReference type="Proteomes" id="UP001597546">
    <property type="component" value="Unassembled WGS sequence"/>
</dbReference>
<evidence type="ECO:0000256" key="5">
    <source>
        <dbReference type="ARBA" id="ARBA00023136"/>
    </source>
</evidence>
<evidence type="ECO:0000256" key="6">
    <source>
        <dbReference type="ARBA" id="ARBA00023237"/>
    </source>
</evidence>
<keyword evidence="10" id="KW-1185">Reference proteome</keyword>
<keyword evidence="3 7" id="KW-1134">Transmembrane beta strand</keyword>
<sequence length="1050" mass="113775">MRKEILQFYFNKNWITLRETRLILMLTVFLLSALTSVAQVTVKGKIIDQTGLGLPGVSVKVKGTTTGTQSDVNGNYTIISPSKVAVLVFSFVGYSTLERTVGEQSTINVNLVSDAKALEQVVVVGYGTQKKSDVTGSVVSVSGDALREVPTTNVIDQLKGRAAGVDIQSNSTQLGSSGQIRIRGERSLGAGQGDADRQNSPLIILDGIPFTGGINEINPNDIESLDILKDASATAIYGSRGASGVILITTKRGKAGKAVISYDAFYGLNNRFAEYDFFNGEEFAEFKLAAARGNSISPNTNPYAISPVESTNLAAGVNTNWQDIIFRQGFVTDHQLGISGGNEATKFSMGAGYRKEEGIVYGQDYNRITLRTTLDHQVNKRLKIGLNSLNSVGISQDGGRFPVGGSLRISPLFSPYNADGSVNLRPQEGTLDVEQVSPLTIRDDVNTNPSRRLSTFNSLYGEFEIIKGLKYRTNIGLTYGQVQGGAYTAPNTYYNSSRLASQSNASVNNSENWAALWENLLIYNKVFAEDHNVTFTGLFSMEKNHNQSSGFRANGIPADYIQNYNLAQGATLNADNGGFTERGLISYMGRLNYSFKGKYLFTATLRRDGSSVLSPGFQYYNYPALGLGWNISDEGFMKNVNVVSSLKLRGGWGITANQSIAPYSTQGLLSSGTSYPYNFGATGQLGALVTSLANSSLGWEETSNYNVGLDFGLFNNRITGAIEVYTQETKDILQSLPLPLSGGAGTTNVNSGRTKGKGFEFSVSSKNVVSQKGINWSTDFYISKFSNEITFLREGLLEDFGRGWIVGQPFNIIRDFRKIGIWQTDEAAEAAIYSQVPGQIKVEDVNKDGTISAADLQIIGNFQPDFDAGFTNRFSYKAFDLSIVTFARIGQTVALPYLTADGSAQGYPFFNNSRVNQYKVNYWTPLNPTNDFPAPDASADRFIYASTLAYRDGSFIKIRSINLGYNLPSNLLTKTGLSSVRVYATAVNPFILWSPLVKSGLAIDPEGNGYGGVASSNGSATGQNVTGRAITVNLNNPPTRTLQLGVNVKF</sequence>
<feature type="domain" description="TonB-dependent receptor plug" evidence="8">
    <location>
        <begin position="131"/>
        <end position="245"/>
    </location>
</feature>
<dbReference type="RefSeq" id="WP_379100971.1">
    <property type="nucleotide sequence ID" value="NZ_JBHULV010000045.1"/>
</dbReference>
<dbReference type="Gene3D" id="2.40.170.20">
    <property type="entry name" value="TonB-dependent receptor, beta-barrel domain"/>
    <property type="match status" value="1"/>
</dbReference>
<evidence type="ECO:0000256" key="3">
    <source>
        <dbReference type="ARBA" id="ARBA00022452"/>
    </source>
</evidence>
<evidence type="ECO:0000256" key="1">
    <source>
        <dbReference type="ARBA" id="ARBA00004571"/>
    </source>
</evidence>
<dbReference type="PROSITE" id="PS00018">
    <property type="entry name" value="EF_HAND_1"/>
    <property type="match status" value="1"/>
</dbReference>
<keyword evidence="5 7" id="KW-0472">Membrane</keyword>
<dbReference type="SUPFAM" id="SSF56935">
    <property type="entry name" value="Porins"/>
    <property type="match status" value="1"/>
</dbReference>
<dbReference type="InterPro" id="IPR008969">
    <property type="entry name" value="CarboxyPept-like_regulatory"/>
</dbReference>
<evidence type="ECO:0000313" key="10">
    <source>
        <dbReference type="Proteomes" id="UP001597546"/>
    </source>
</evidence>
<evidence type="ECO:0000256" key="7">
    <source>
        <dbReference type="PROSITE-ProRule" id="PRU01360"/>
    </source>
</evidence>
<accession>A0ABW5TV47</accession>
<dbReference type="Pfam" id="PF07715">
    <property type="entry name" value="Plug"/>
    <property type="match status" value="1"/>
</dbReference>
<keyword evidence="4 7" id="KW-0812">Transmembrane</keyword>
<keyword evidence="6 7" id="KW-0998">Cell outer membrane</keyword>
<reference evidence="10" key="1">
    <citation type="journal article" date="2019" name="Int. J. Syst. Evol. Microbiol.">
        <title>The Global Catalogue of Microorganisms (GCM) 10K type strain sequencing project: providing services to taxonomists for standard genome sequencing and annotation.</title>
        <authorList>
            <consortium name="The Broad Institute Genomics Platform"/>
            <consortium name="The Broad Institute Genome Sequencing Center for Infectious Disease"/>
            <person name="Wu L."/>
            <person name="Ma J."/>
        </authorList>
    </citation>
    <scope>NUCLEOTIDE SEQUENCE [LARGE SCALE GENOMIC DNA]</scope>
    <source>
        <strain evidence="10">KCTC 42456</strain>
    </source>
</reference>
<dbReference type="Gene3D" id="2.170.130.10">
    <property type="entry name" value="TonB-dependent receptor, plug domain"/>
    <property type="match status" value="1"/>
</dbReference>